<sequence length="967" mass="104078">MLHKDVRFRSSLFVGASAFALLAVATAAGAQQTTETVTVTGSRIPRANLEAPTAVTTISSEVLQMSGTVNVSDMLRSVPSFGVSGITATNSNFATAGAGISTLELRNLGEKRTLVLVNGRRWVAGVAGTSAVDFNTVPTDLIDRVDVITGGASAMYGSDALAGVINVILKTDYEGMAADFQTGRTEYDDEVQYKAHVMFGGNFANNKGNLVLSATWSRNEGAWAKNRANLATDLLVSGGKSSYSDYGYFAIPSTGKAYTVSSGTGATGTVSAWSSSKYGFDRQPYRAIETPVDRLVLSTNGHYNVSQNFQLYMETTFANTKSAANIEPYPHASADLDGTENDLMGVSIDNPYMPQALRDAVVAAGDNYVTYRRRLAEFGPRHYDANRDLYRLVIGAKGTVFNDFNWDTYFDWGHTLDTQNGTGQVNIPNMREALNARVATAADITAGATVGGAPAKVGDIICSNYYTWTSKEGCAPINIFGKGAVSPAALKYVTAPASRTANIDQQVLGASIEGPVATLPAGDLHVVGGFEYRREFASDVPDALSQSGQNAGNKEPETRGSYNVIEFFGETEIPVLKNEFLAKELTVGGAVRWSQYGAQGSTTVTNAYTGRVQWKPVDDLLFRGQYAKAVRVANINELFAPGGEDFSSVDDRCYSEPLKPVGKQNPQVIANCAKDPVVKARTAANGSFDLTLAERQGTGGLSGAGNKNLTPERSDTWTVGAVFNHDFGSAGALEFSVDYFNIDIENVITTVGRQQAINQCYEAASYPNTFCTLFTRKATGPTNLQGAITAVNTGYFNQGYLKEGGFDFAINYNVDLNEFDWLKSALGGVDVGQINSRLNWTYTNNYSDQSFGTVTNDNGFIGAPKHKAQLGFIYENGPVTLQWETDFQSRVYVAPGELTSIRPYYLHNLSGSYQITEQVQLFGGINNLLNIRAPFVPNAYATTGTTTSADVYDAIGRRFFVGARLKM</sequence>
<evidence type="ECO:0000256" key="10">
    <source>
        <dbReference type="PROSITE-ProRule" id="PRU10143"/>
    </source>
</evidence>
<dbReference type="InterPro" id="IPR039426">
    <property type="entry name" value="TonB-dep_rcpt-like"/>
</dbReference>
<dbReference type="GO" id="GO:0009279">
    <property type="term" value="C:cell outer membrane"/>
    <property type="evidence" value="ECO:0007669"/>
    <property type="project" value="UniProtKB-SubCell"/>
</dbReference>
<comment type="subcellular location">
    <subcellularLocation>
        <location evidence="1 9">Cell outer membrane</location>
        <topology evidence="1 9">Multi-pass membrane protein</topology>
    </subcellularLocation>
</comment>
<dbReference type="PROSITE" id="PS00430">
    <property type="entry name" value="TONB_DEPENDENT_REC_1"/>
    <property type="match status" value="1"/>
</dbReference>
<evidence type="ECO:0000256" key="5">
    <source>
        <dbReference type="ARBA" id="ARBA00022729"/>
    </source>
</evidence>
<dbReference type="PANTHER" id="PTHR47234">
    <property type="match status" value="1"/>
</dbReference>
<dbReference type="PANTHER" id="PTHR47234:SF2">
    <property type="entry name" value="TONB-DEPENDENT RECEPTOR"/>
    <property type="match status" value="1"/>
</dbReference>
<keyword evidence="8 9" id="KW-0998">Cell outer membrane</keyword>
<dbReference type="Pfam" id="PF07715">
    <property type="entry name" value="Plug"/>
    <property type="match status" value="1"/>
</dbReference>
<evidence type="ECO:0000256" key="4">
    <source>
        <dbReference type="ARBA" id="ARBA00022692"/>
    </source>
</evidence>
<keyword evidence="2 9" id="KW-0813">Transport</keyword>
<evidence type="ECO:0000256" key="11">
    <source>
        <dbReference type="RuleBase" id="RU003357"/>
    </source>
</evidence>
<feature type="signal peptide" evidence="12">
    <location>
        <begin position="1"/>
        <end position="30"/>
    </location>
</feature>
<organism evidence="15 16">
    <name type="scientific">Rhizomicrobium palustre</name>
    <dbReference type="NCBI Taxonomy" id="189966"/>
    <lineage>
        <taxon>Bacteria</taxon>
        <taxon>Pseudomonadati</taxon>
        <taxon>Pseudomonadota</taxon>
        <taxon>Alphaproteobacteria</taxon>
        <taxon>Micropepsales</taxon>
        <taxon>Micropepsaceae</taxon>
        <taxon>Rhizomicrobium</taxon>
    </lineage>
</organism>
<keyword evidence="6 10" id="KW-0798">TonB box</keyword>
<dbReference type="InterPro" id="IPR037066">
    <property type="entry name" value="Plug_dom_sf"/>
</dbReference>
<evidence type="ECO:0000256" key="2">
    <source>
        <dbReference type="ARBA" id="ARBA00022448"/>
    </source>
</evidence>
<keyword evidence="7 9" id="KW-0472">Membrane</keyword>
<evidence type="ECO:0000256" key="12">
    <source>
        <dbReference type="SAM" id="SignalP"/>
    </source>
</evidence>
<keyword evidence="5 12" id="KW-0732">Signal</keyword>
<protein>
    <submittedName>
        <fullName evidence="15">Outer membrane receptor protein involved in Fe transport</fullName>
    </submittedName>
</protein>
<dbReference type="InterPro" id="IPR012910">
    <property type="entry name" value="Plug_dom"/>
</dbReference>
<feature type="chain" id="PRO_5032836030" evidence="12">
    <location>
        <begin position="31"/>
        <end position="967"/>
    </location>
</feature>
<evidence type="ECO:0000256" key="1">
    <source>
        <dbReference type="ARBA" id="ARBA00004571"/>
    </source>
</evidence>
<feature type="domain" description="TonB-dependent receptor-like beta-barrel" evidence="13">
    <location>
        <begin position="403"/>
        <end position="928"/>
    </location>
</feature>
<dbReference type="SUPFAM" id="SSF56935">
    <property type="entry name" value="Porins"/>
    <property type="match status" value="1"/>
</dbReference>
<dbReference type="RefSeq" id="WP_167083126.1">
    <property type="nucleotide sequence ID" value="NZ_BAAADC010000001.1"/>
</dbReference>
<evidence type="ECO:0000259" key="13">
    <source>
        <dbReference type="Pfam" id="PF00593"/>
    </source>
</evidence>
<keyword evidence="15" id="KW-0675">Receptor</keyword>
<evidence type="ECO:0000256" key="8">
    <source>
        <dbReference type="ARBA" id="ARBA00023237"/>
    </source>
</evidence>
<dbReference type="Gene3D" id="2.170.130.10">
    <property type="entry name" value="TonB-dependent receptor, plug domain"/>
    <property type="match status" value="1"/>
</dbReference>
<keyword evidence="3 9" id="KW-1134">Transmembrane beta strand</keyword>
<name>A0A846N0B4_9PROT</name>
<dbReference type="InterPro" id="IPR010916">
    <property type="entry name" value="TonB_box_CS"/>
</dbReference>
<evidence type="ECO:0000256" key="3">
    <source>
        <dbReference type="ARBA" id="ARBA00022452"/>
    </source>
</evidence>
<reference evidence="15 16" key="1">
    <citation type="submission" date="2020-03" db="EMBL/GenBank/DDBJ databases">
        <title>Genomic Encyclopedia of Type Strains, Phase IV (KMG-IV): sequencing the most valuable type-strain genomes for metagenomic binning, comparative biology and taxonomic classification.</title>
        <authorList>
            <person name="Goeker M."/>
        </authorList>
    </citation>
    <scope>NUCLEOTIDE SEQUENCE [LARGE SCALE GENOMIC DNA]</scope>
    <source>
        <strain evidence="15 16">DSM 19867</strain>
    </source>
</reference>
<proteinExistence type="inferred from homology"/>
<evidence type="ECO:0000256" key="7">
    <source>
        <dbReference type="ARBA" id="ARBA00023136"/>
    </source>
</evidence>
<accession>A0A846N0B4</accession>
<keyword evidence="4 9" id="KW-0812">Transmembrane</keyword>
<evidence type="ECO:0000313" key="16">
    <source>
        <dbReference type="Proteomes" id="UP000570514"/>
    </source>
</evidence>
<feature type="short sequence motif" description="TonB box" evidence="10">
    <location>
        <begin position="36"/>
        <end position="42"/>
    </location>
</feature>
<gene>
    <name evidence="15" type="ORF">FHS83_002321</name>
</gene>
<dbReference type="EMBL" id="JAASRM010000001">
    <property type="protein sequence ID" value="NIK89003.1"/>
    <property type="molecule type" value="Genomic_DNA"/>
</dbReference>
<evidence type="ECO:0000313" key="15">
    <source>
        <dbReference type="EMBL" id="NIK89003.1"/>
    </source>
</evidence>
<feature type="domain" description="TonB-dependent receptor plug" evidence="14">
    <location>
        <begin position="49"/>
        <end position="164"/>
    </location>
</feature>
<dbReference type="Pfam" id="PF00593">
    <property type="entry name" value="TonB_dep_Rec_b-barrel"/>
    <property type="match status" value="1"/>
</dbReference>
<keyword evidence="16" id="KW-1185">Reference proteome</keyword>
<dbReference type="InterPro" id="IPR036942">
    <property type="entry name" value="Beta-barrel_TonB_sf"/>
</dbReference>
<evidence type="ECO:0000259" key="14">
    <source>
        <dbReference type="Pfam" id="PF07715"/>
    </source>
</evidence>
<dbReference type="Proteomes" id="UP000570514">
    <property type="component" value="Unassembled WGS sequence"/>
</dbReference>
<dbReference type="InterPro" id="IPR000531">
    <property type="entry name" value="Beta-barrel_TonB"/>
</dbReference>
<dbReference type="PROSITE" id="PS52016">
    <property type="entry name" value="TONB_DEPENDENT_REC_3"/>
    <property type="match status" value="1"/>
</dbReference>
<comment type="similarity">
    <text evidence="9 11">Belongs to the TonB-dependent receptor family.</text>
</comment>
<dbReference type="AlphaFoldDB" id="A0A846N0B4"/>
<evidence type="ECO:0000256" key="6">
    <source>
        <dbReference type="ARBA" id="ARBA00023077"/>
    </source>
</evidence>
<evidence type="ECO:0000256" key="9">
    <source>
        <dbReference type="PROSITE-ProRule" id="PRU01360"/>
    </source>
</evidence>
<comment type="caution">
    <text evidence="15">The sequence shown here is derived from an EMBL/GenBank/DDBJ whole genome shotgun (WGS) entry which is preliminary data.</text>
</comment>
<dbReference type="Gene3D" id="2.40.170.20">
    <property type="entry name" value="TonB-dependent receptor, beta-barrel domain"/>
    <property type="match status" value="1"/>
</dbReference>